<organism evidence="1 2">
    <name type="scientific">Sungouiella intermedia</name>
    <dbReference type="NCBI Taxonomy" id="45354"/>
    <lineage>
        <taxon>Eukaryota</taxon>
        <taxon>Fungi</taxon>
        <taxon>Dikarya</taxon>
        <taxon>Ascomycota</taxon>
        <taxon>Saccharomycotina</taxon>
        <taxon>Pichiomycetes</taxon>
        <taxon>Metschnikowiaceae</taxon>
        <taxon>Sungouiella</taxon>
    </lineage>
</organism>
<dbReference type="OrthoDB" id="433955at2759"/>
<dbReference type="Gene3D" id="3.40.50.150">
    <property type="entry name" value="Vaccinia Virus protein VP39"/>
    <property type="match status" value="1"/>
</dbReference>
<evidence type="ECO:0000313" key="2">
    <source>
        <dbReference type="Proteomes" id="UP000182334"/>
    </source>
</evidence>
<protein>
    <submittedName>
        <fullName evidence="1">CIC11C00000002130</fullName>
    </submittedName>
</protein>
<name>A0A1L0BQ08_9ASCO</name>
<keyword evidence="2" id="KW-1185">Reference proteome</keyword>
<accession>A0A1L0BQ08</accession>
<dbReference type="PANTHER" id="PTHR14614:SF156">
    <property type="entry name" value="PROTEIN-LYSINE N-METHYLTRANSFERASE EFM2"/>
    <property type="match status" value="1"/>
</dbReference>
<dbReference type="CDD" id="cd02440">
    <property type="entry name" value="AdoMet_MTases"/>
    <property type="match status" value="1"/>
</dbReference>
<dbReference type="AlphaFoldDB" id="A0A1L0BQ08"/>
<reference evidence="1 2" key="1">
    <citation type="submission" date="2016-10" db="EMBL/GenBank/DDBJ databases">
        <authorList>
            <person name="de Groot N.N."/>
        </authorList>
    </citation>
    <scope>NUCLEOTIDE SEQUENCE [LARGE SCALE GENOMIC DNA]</scope>
    <source>
        <strain evidence="1 2">CBS 141442</strain>
    </source>
</reference>
<dbReference type="InterPro" id="IPR019410">
    <property type="entry name" value="Methyltransf_16"/>
</dbReference>
<dbReference type="Proteomes" id="UP000182334">
    <property type="component" value="Chromosome IV"/>
</dbReference>
<dbReference type="InterPro" id="IPR029063">
    <property type="entry name" value="SAM-dependent_MTases_sf"/>
</dbReference>
<gene>
    <name evidence="1" type="ORF">SAMEA4029010_CIC11G00000002130</name>
</gene>
<evidence type="ECO:0000313" key="1">
    <source>
        <dbReference type="EMBL" id="SGZ53479.1"/>
    </source>
</evidence>
<proteinExistence type="predicted"/>
<dbReference type="PANTHER" id="PTHR14614">
    <property type="entry name" value="HEPATOCELLULAR CARCINOMA-ASSOCIATED ANTIGEN"/>
    <property type="match status" value="1"/>
</dbReference>
<sequence length="401" mass="45120">MDFDPLLLFTPPRPRIESEIEQIREAQIVSSDYSKNILDEDFLEDDEDSELVPLHVHDLPLLQLKPPSCVLILFLKLLAPDTVRNFAPSESATDGKAPHVIFAEKNVSDLVTSSLDWLKPSSLRFNTEKLLASVPLLSDSLKRNFVSEFNGWLTRLISTELAWISETSVDEIKKLASLRLAENCGRSAQPEFIREIQITHLDDYILLREPSLTSDNLGLKTWGSSFILGTRLAGDKDNKYLEGSVLELGSGTGLVGMVACRLGYDTTLTDLNEILPNLKANAELNGISNCDVAELDWSNPSDFLSARGHVTFNTIILSDPLYSSKHPQWIVNMINQFLSPEGSARVLLQLPIRRNFENERANLWELIELNGYVSEEEAFETGYDDFGETTFLFKKLIRKES</sequence>
<dbReference type="EMBL" id="LT635759">
    <property type="protein sequence ID" value="SGZ53479.1"/>
    <property type="molecule type" value="Genomic_DNA"/>
</dbReference>
<dbReference type="GO" id="GO:0005829">
    <property type="term" value="C:cytosol"/>
    <property type="evidence" value="ECO:0007669"/>
    <property type="project" value="TreeGrafter"/>
</dbReference>
<dbReference type="Pfam" id="PF10294">
    <property type="entry name" value="Methyltransf_16"/>
    <property type="match status" value="1"/>
</dbReference>
<dbReference type="STRING" id="45354.A0A1L0BQ08"/>
<dbReference type="SUPFAM" id="SSF53335">
    <property type="entry name" value="S-adenosyl-L-methionine-dependent methyltransferases"/>
    <property type="match status" value="1"/>
</dbReference>
<dbReference type="GO" id="GO:0008757">
    <property type="term" value="F:S-adenosylmethionine-dependent methyltransferase activity"/>
    <property type="evidence" value="ECO:0007669"/>
    <property type="project" value="UniProtKB-ARBA"/>
</dbReference>